<dbReference type="RefSeq" id="WP_086324018.1">
    <property type="nucleotide sequence ID" value="NZ_NGKW01000026.1"/>
</dbReference>
<sequence>MIDYFKAEWIKNRKVVILAIGLIFLALSSFIGLANFFLNYDVLIEEQMSRVLWGQLTFYNGQLLFPAMLAIFSGLIILPEFERKTLEMLRSNQASVKKMVLSKFLLALFLVSVIQAVLFAIYLLTLYLSQIPFQIEDLLLFLRATILSVIGSSSVLMIHSYLMVKTKNFAKSVGVAAIGSFSGFIFIMLGGFINQLFPYSQPMIGLRSRALNDMSFLEFMLFITVNSLFSFIFYWLTVKKLENNE</sequence>
<dbReference type="Pfam" id="PF12730">
    <property type="entry name" value="ABC2_membrane_4"/>
    <property type="match status" value="1"/>
</dbReference>
<proteinExistence type="predicted"/>
<evidence type="ECO:0008006" key="4">
    <source>
        <dbReference type="Google" id="ProtNLM"/>
    </source>
</evidence>
<feature type="transmembrane region" description="Helical" evidence="1">
    <location>
        <begin position="58"/>
        <end position="79"/>
    </location>
</feature>
<evidence type="ECO:0000313" key="2">
    <source>
        <dbReference type="EMBL" id="OTN83662.1"/>
    </source>
</evidence>
<comment type="caution">
    <text evidence="2">The sequence shown here is derived from an EMBL/GenBank/DDBJ whole genome shotgun (WGS) entry which is preliminary data.</text>
</comment>
<keyword evidence="1" id="KW-0812">Transmembrane</keyword>
<keyword evidence="1" id="KW-0472">Membrane</keyword>
<feature type="transmembrane region" description="Helical" evidence="1">
    <location>
        <begin position="100"/>
        <end position="128"/>
    </location>
</feature>
<accession>A0A242ARF9</accession>
<dbReference type="Proteomes" id="UP000194885">
    <property type="component" value="Unassembled WGS sequence"/>
</dbReference>
<organism evidence="2 3">
    <name type="scientific">Enterococcus faecium</name>
    <name type="common">Streptococcus faecium</name>
    <dbReference type="NCBI Taxonomy" id="1352"/>
    <lineage>
        <taxon>Bacteria</taxon>
        <taxon>Bacillati</taxon>
        <taxon>Bacillota</taxon>
        <taxon>Bacilli</taxon>
        <taxon>Lactobacillales</taxon>
        <taxon>Enterococcaceae</taxon>
        <taxon>Enterococcus</taxon>
    </lineage>
</organism>
<keyword evidence="1" id="KW-1133">Transmembrane helix</keyword>
<evidence type="ECO:0000256" key="1">
    <source>
        <dbReference type="SAM" id="Phobius"/>
    </source>
</evidence>
<gene>
    <name evidence="2" type="ORF">A5810_003116</name>
</gene>
<protein>
    <recommendedName>
        <fullName evidence="4">ABC transporter permease</fullName>
    </recommendedName>
</protein>
<feature type="transmembrane region" description="Helical" evidence="1">
    <location>
        <begin position="216"/>
        <end position="236"/>
    </location>
</feature>
<dbReference type="CDD" id="cd21809">
    <property type="entry name" value="ABC-2_lan_permease-like"/>
    <property type="match status" value="1"/>
</dbReference>
<reference evidence="2 3" key="1">
    <citation type="submission" date="2017-05" db="EMBL/GenBank/DDBJ databases">
        <title>The Genome Sequence of Enterococcus faecium 7H8_DIV0219.</title>
        <authorList>
            <consortium name="The Broad Institute Genomics Platform"/>
            <consortium name="The Broad Institute Genomic Center for Infectious Diseases"/>
            <person name="Earl A."/>
            <person name="Manson A."/>
            <person name="Schwartman J."/>
            <person name="Gilmore M."/>
            <person name="Abouelleil A."/>
            <person name="Cao P."/>
            <person name="Chapman S."/>
            <person name="Cusick C."/>
            <person name="Shea T."/>
            <person name="Young S."/>
            <person name="Neafsey D."/>
            <person name="Nusbaum C."/>
            <person name="Birren B."/>
        </authorList>
    </citation>
    <scope>NUCLEOTIDE SEQUENCE [LARGE SCALE GENOMIC DNA]</scope>
    <source>
        <strain evidence="2 3">7H8_DIV0219</strain>
    </source>
</reference>
<dbReference type="EMBL" id="NGKW01000026">
    <property type="protein sequence ID" value="OTN83662.1"/>
    <property type="molecule type" value="Genomic_DNA"/>
</dbReference>
<feature type="transmembrane region" description="Helical" evidence="1">
    <location>
        <begin position="140"/>
        <end position="162"/>
    </location>
</feature>
<feature type="transmembrane region" description="Helical" evidence="1">
    <location>
        <begin position="15"/>
        <end position="38"/>
    </location>
</feature>
<dbReference type="AlphaFoldDB" id="A0A242ARF9"/>
<name>A0A242ARF9_ENTFC</name>
<evidence type="ECO:0000313" key="3">
    <source>
        <dbReference type="Proteomes" id="UP000194885"/>
    </source>
</evidence>
<feature type="transmembrane region" description="Helical" evidence="1">
    <location>
        <begin position="174"/>
        <end position="196"/>
    </location>
</feature>